<evidence type="ECO:0000313" key="2">
    <source>
        <dbReference type="Proteomes" id="UP000198889"/>
    </source>
</evidence>
<sequence length="150" mass="16891">MTKICQPGTLERAIVIATEAHAGQTDKAGQPYILHPLRVMTSLGVNAGQPLRIVAVLHDVLEDCEAWTPNLLRAEGFDPRIVEAVEAITKRKHVETYGEYIQRVRANPLARLVKIADIEDNLHPDRAWRLNPDQCWKYGLAIGELRRPNL</sequence>
<evidence type="ECO:0000313" key="1">
    <source>
        <dbReference type="EMBL" id="SCW95376.1"/>
    </source>
</evidence>
<protein>
    <submittedName>
        <fullName evidence="1">HD domain-containing protein</fullName>
    </submittedName>
</protein>
<dbReference type="PANTHER" id="PTHR46246">
    <property type="entry name" value="GUANOSINE-3',5'-BIS(DIPHOSPHATE) 3'-PYROPHOSPHOHYDROLASE MESH1"/>
    <property type="match status" value="1"/>
</dbReference>
<keyword evidence="2" id="KW-1185">Reference proteome</keyword>
<dbReference type="GO" id="GO:0008893">
    <property type="term" value="F:guanosine-3',5'-bis(diphosphate) 3'-diphosphatase activity"/>
    <property type="evidence" value="ECO:0007669"/>
    <property type="project" value="TreeGrafter"/>
</dbReference>
<reference evidence="2" key="1">
    <citation type="submission" date="2016-10" db="EMBL/GenBank/DDBJ databases">
        <authorList>
            <person name="Varghese N."/>
            <person name="Submissions S."/>
        </authorList>
    </citation>
    <scope>NUCLEOTIDE SEQUENCE [LARGE SCALE GENOMIC DNA]</scope>
    <source>
        <strain evidence="2">CGMCC 1.1761</strain>
    </source>
</reference>
<dbReference type="EMBL" id="FMTP01000010">
    <property type="protein sequence ID" value="SCW95376.1"/>
    <property type="molecule type" value="Genomic_DNA"/>
</dbReference>
<dbReference type="SUPFAM" id="SSF109604">
    <property type="entry name" value="HD-domain/PDEase-like"/>
    <property type="match status" value="1"/>
</dbReference>
<name>A0A1G4UNY4_9HYPH</name>
<dbReference type="PANTHER" id="PTHR46246:SF1">
    <property type="entry name" value="GUANOSINE-3',5'-BIS(DIPHOSPHATE) 3'-PYROPHOSPHOHYDROLASE MESH1"/>
    <property type="match status" value="1"/>
</dbReference>
<organism evidence="1 2">
    <name type="scientific">Ancylobacter rudongensis</name>
    <dbReference type="NCBI Taxonomy" id="177413"/>
    <lineage>
        <taxon>Bacteria</taxon>
        <taxon>Pseudomonadati</taxon>
        <taxon>Pseudomonadota</taxon>
        <taxon>Alphaproteobacteria</taxon>
        <taxon>Hyphomicrobiales</taxon>
        <taxon>Xanthobacteraceae</taxon>
        <taxon>Ancylobacter</taxon>
    </lineage>
</organism>
<dbReference type="Proteomes" id="UP000198889">
    <property type="component" value="Unassembled WGS sequence"/>
</dbReference>
<dbReference type="InterPro" id="IPR052194">
    <property type="entry name" value="MESH1"/>
</dbReference>
<gene>
    <name evidence="1" type="ORF">SAMN05660859_0013</name>
</gene>
<dbReference type="RefSeq" id="WP_091443999.1">
    <property type="nucleotide sequence ID" value="NZ_FMTP01000010.1"/>
</dbReference>
<proteinExistence type="predicted"/>
<dbReference type="STRING" id="177413.SAMN05660859_0013"/>
<dbReference type="AlphaFoldDB" id="A0A1G4UNY4"/>
<dbReference type="Pfam" id="PF13328">
    <property type="entry name" value="HD_4"/>
    <property type="match status" value="1"/>
</dbReference>
<accession>A0A1G4UNY4</accession>
<dbReference type="Gene3D" id="1.10.3210.10">
    <property type="entry name" value="Hypothetical protein af1432"/>
    <property type="match status" value="1"/>
</dbReference>